<dbReference type="InterPro" id="IPR017438">
    <property type="entry name" value="ATP-NAD_kinase_N"/>
</dbReference>
<feature type="domain" description="DAGKc" evidence="5">
    <location>
        <begin position="1"/>
        <end position="129"/>
    </location>
</feature>
<dbReference type="AlphaFoldDB" id="A0A6J6ECT7"/>
<dbReference type="InterPro" id="IPR001206">
    <property type="entry name" value="Diacylglycerol_kinase_cat_dom"/>
</dbReference>
<organism evidence="6">
    <name type="scientific">freshwater metagenome</name>
    <dbReference type="NCBI Taxonomy" id="449393"/>
    <lineage>
        <taxon>unclassified sequences</taxon>
        <taxon>metagenomes</taxon>
        <taxon>ecological metagenomes</taxon>
    </lineage>
</organism>
<dbReference type="PROSITE" id="PS50146">
    <property type="entry name" value="DAGK"/>
    <property type="match status" value="1"/>
</dbReference>
<dbReference type="InterPro" id="IPR016064">
    <property type="entry name" value="NAD/diacylglycerol_kinase_sf"/>
</dbReference>
<dbReference type="InterPro" id="IPR050187">
    <property type="entry name" value="Lipid_Phosphate_FormReg"/>
</dbReference>
<dbReference type="EMBL" id="CAEZWA010000090">
    <property type="protein sequence ID" value="CAB4645009.1"/>
    <property type="molecule type" value="Genomic_DNA"/>
</dbReference>
<dbReference type="GO" id="GO:0005524">
    <property type="term" value="F:ATP binding"/>
    <property type="evidence" value="ECO:0007669"/>
    <property type="project" value="UniProtKB-KW"/>
</dbReference>
<dbReference type="Pfam" id="PF19279">
    <property type="entry name" value="YegS_C"/>
    <property type="match status" value="1"/>
</dbReference>
<accession>A0A6J6ECT7</accession>
<dbReference type="Gene3D" id="2.60.200.40">
    <property type="match status" value="1"/>
</dbReference>
<name>A0A6J6ECT7_9ZZZZ</name>
<keyword evidence="1" id="KW-0808">Transferase</keyword>
<dbReference type="NCBIfam" id="TIGR00147">
    <property type="entry name" value="YegS/Rv2252/BmrU family lipid kinase"/>
    <property type="match status" value="1"/>
</dbReference>
<dbReference type="EMBL" id="CAEZTV010000010">
    <property type="protein sequence ID" value="CAB4574251.1"/>
    <property type="molecule type" value="Genomic_DNA"/>
</dbReference>
<keyword evidence="4" id="KW-0067">ATP-binding</keyword>
<evidence type="ECO:0000256" key="3">
    <source>
        <dbReference type="ARBA" id="ARBA00022777"/>
    </source>
</evidence>
<keyword evidence="3" id="KW-0418">Kinase</keyword>
<protein>
    <submittedName>
        <fullName evidence="6">Unannotated protein</fullName>
    </submittedName>
</protein>
<evidence type="ECO:0000313" key="7">
    <source>
        <dbReference type="EMBL" id="CAB4645009.1"/>
    </source>
</evidence>
<dbReference type="Gene3D" id="3.40.50.10330">
    <property type="entry name" value="Probable inorganic polyphosphate/atp-NAD kinase, domain 1"/>
    <property type="match status" value="1"/>
</dbReference>
<dbReference type="InterPro" id="IPR005218">
    <property type="entry name" value="Diacylglycerol/lipid_kinase"/>
</dbReference>
<dbReference type="PANTHER" id="PTHR12358">
    <property type="entry name" value="SPHINGOSINE KINASE"/>
    <property type="match status" value="1"/>
</dbReference>
<dbReference type="PANTHER" id="PTHR12358:SF54">
    <property type="entry name" value="SPHINGOSINE KINASE RELATED PROTEIN"/>
    <property type="match status" value="1"/>
</dbReference>
<evidence type="ECO:0000256" key="4">
    <source>
        <dbReference type="ARBA" id="ARBA00022840"/>
    </source>
</evidence>
<evidence type="ECO:0000256" key="2">
    <source>
        <dbReference type="ARBA" id="ARBA00022741"/>
    </source>
</evidence>
<evidence type="ECO:0000313" key="6">
    <source>
        <dbReference type="EMBL" id="CAB4574251.1"/>
    </source>
</evidence>
<keyword evidence="2" id="KW-0547">Nucleotide-binding</keyword>
<evidence type="ECO:0000259" key="5">
    <source>
        <dbReference type="PROSITE" id="PS50146"/>
    </source>
</evidence>
<dbReference type="GO" id="GO:0008654">
    <property type="term" value="P:phospholipid biosynthetic process"/>
    <property type="evidence" value="ECO:0007669"/>
    <property type="project" value="InterPro"/>
</dbReference>
<sequence length="293" mass="32287">MWLLVLNQNAGKGDGLNRLERFESVCKRNKIAYQIINESSKSQTQKQISISLKTQSISTVIAFGGDGLVSICLQAIALKDIGLMVVPCGSGNDFSRGLGVLASSEQEIFDLITKNQSQAIDAARVKCQDGERWFLQIMSTGFDAKVNALANEIKWPAGRARYTIAMLIILLKFKPIDYEIIFNDEKTTVRAMLALVANGVTYGGGMKISPHSSYTDGELDLLYVEPVSRLTLLSIFPRVFNGTHIKHPKVRVLRSKEFTLHAATQAYADGELIGDLPVNVKVVPRAIKTWILA</sequence>
<dbReference type="Pfam" id="PF00781">
    <property type="entry name" value="DAGK_cat"/>
    <property type="match status" value="1"/>
</dbReference>
<dbReference type="InterPro" id="IPR045540">
    <property type="entry name" value="YegS/DAGK_C"/>
</dbReference>
<reference evidence="6" key="1">
    <citation type="submission" date="2020-05" db="EMBL/GenBank/DDBJ databases">
        <authorList>
            <person name="Chiriac C."/>
            <person name="Salcher M."/>
            <person name="Ghai R."/>
            <person name="Kavagutti S V."/>
        </authorList>
    </citation>
    <scope>NUCLEOTIDE SEQUENCE</scope>
</reference>
<proteinExistence type="predicted"/>
<dbReference type="SUPFAM" id="SSF111331">
    <property type="entry name" value="NAD kinase/diacylglycerol kinase-like"/>
    <property type="match status" value="1"/>
</dbReference>
<dbReference type="GO" id="GO:0016301">
    <property type="term" value="F:kinase activity"/>
    <property type="evidence" value="ECO:0007669"/>
    <property type="project" value="UniProtKB-KW"/>
</dbReference>
<gene>
    <name evidence="6" type="ORF">UFOPK1747_00160</name>
    <name evidence="7" type="ORF">UFOPK2165_00581</name>
</gene>
<dbReference type="SMART" id="SM00046">
    <property type="entry name" value="DAGKc"/>
    <property type="match status" value="1"/>
</dbReference>
<evidence type="ECO:0000256" key="1">
    <source>
        <dbReference type="ARBA" id="ARBA00022679"/>
    </source>
</evidence>